<sequence length="302" mass="32434">MDQCASGSSAFSEDTMATDIRQETGRKRGCHAIGVRLQSVRLRLKTSAKSCKESSVGGGAMAGVVDRPGKLDRGVGKQIRVGLGDLGARLMTGRLVKVLQPRTVAGLVGVSLGGRRQRGGVGQLGGQAGEFLPGGVHQMGLSLDAVLRFSVWFGQLPKPISTNHAATPRPAMKAGCQTTLVICSDMLRLPPFFPGVLPRGKAEREVGLTEEQADRWARSAHTQAGDSCYHHGVADVRQQARQQDGQNGSVHRSVDLLFRLRAAAQTPDLIHMDMEGYTSTKMMLWSDVASTSRNNQELPIVR</sequence>
<accession>A0A4Z2H4V5</accession>
<comment type="caution">
    <text evidence="1">The sequence shown here is derived from an EMBL/GenBank/DDBJ whole genome shotgun (WGS) entry which is preliminary data.</text>
</comment>
<keyword evidence="2" id="KW-1185">Reference proteome</keyword>
<evidence type="ECO:0000313" key="1">
    <source>
        <dbReference type="EMBL" id="TNN59854.1"/>
    </source>
</evidence>
<dbReference type="AlphaFoldDB" id="A0A4Z2H4V5"/>
<proteinExistence type="predicted"/>
<protein>
    <submittedName>
        <fullName evidence="1">Uncharacterized protein</fullName>
    </submittedName>
</protein>
<dbReference type="Proteomes" id="UP000314294">
    <property type="component" value="Unassembled WGS sequence"/>
</dbReference>
<organism evidence="1 2">
    <name type="scientific">Liparis tanakae</name>
    <name type="common">Tanaka's snailfish</name>
    <dbReference type="NCBI Taxonomy" id="230148"/>
    <lineage>
        <taxon>Eukaryota</taxon>
        <taxon>Metazoa</taxon>
        <taxon>Chordata</taxon>
        <taxon>Craniata</taxon>
        <taxon>Vertebrata</taxon>
        <taxon>Euteleostomi</taxon>
        <taxon>Actinopterygii</taxon>
        <taxon>Neopterygii</taxon>
        <taxon>Teleostei</taxon>
        <taxon>Neoteleostei</taxon>
        <taxon>Acanthomorphata</taxon>
        <taxon>Eupercaria</taxon>
        <taxon>Perciformes</taxon>
        <taxon>Cottioidei</taxon>
        <taxon>Cottales</taxon>
        <taxon>Liparidae</taxon>
        <taxon>Liparis</taxon>
    </lineage>
</organism>
<evidence type="ECO:0000313" key="2">
    <source>
        <dbReference type="Proteomes" id="UP000314294"/>
    </source>
</evidence>
<gene>
    <name evidence="1" type="ORF">EYF80_029903</name>
</gene>
<reference evidence="1 2" key="1">
    <citation type="submission" date="2019-03" db="EMBL/GenBank/DDBJ databases">
        <title>First draft genome of Liparis tanakae, snailfish: a comprehensive survey of snailfish specific genes.</title>
        <authorList>
            <person name="Kim W."/>
            <person name="Song I."/>
            <person name="Jeong J.-H."/>
            <person name="Kim D."/>
            <person name="Kim S."/>
            <person name="Ryu S."/>
            <person name="Song J.Y."/>
            <person name="Lee S.K."/>
        </authorList>
    </citation>
    <scope>NUCLEOTIDE SEQUENCE [LARGE SCALE GENOMIC DNA]</scope>
    <source>
        <tissue evidence="1">Muscle</tissue>
    </source>
</reference>
<dbReference type="EMBL" id="SRLO01000346">
    <property type="protein sequence ID" value="TNN59854.1"/>
    <property type="molecule type" value="Genomic_DNA"/>
</dbReference>
<name>A0A4Z2H4V5_9TELE</name>